<evidence type="ECO:0000256" key="4">
    <source>
        <dbReference type="ARBA" id="ARBA00023015"/>
    </source>
</evidence>
<name>A0A5A7R0E8_STRAF</name>
<evidence type="ECO:0000256" key="3">
    <source>
        <dbReference type="ARBA" id="ARBA00022821"/>
    </source>
</evidence>
<dbReference type="SMART" id="SM00380">
    <property type="entry name" value="AP2"/>
    <property type="match status" value="1"/>
</dbReference>
<dbReference type="PANTHER" id="PTHR31190:SF499">
    <property type="entry name" value="ETHYLENE-RESPONSIVE TRANSCRIPTION FACTOR ERF105"/>
    <property type="match status" value="1"/>
</dbReference>
<keyword evidence="5" id="KW-0238">DNA-binding</keyword>
<evidence type="ECO:0000256" key="8">
    <source>
        <dbReference type="ARBA" id="ARBA00023242"/>
    </source>
</evidence>
<evidence type="ECO:0000313" key="11">
    <source>
        <dbReference type="EMBL" id="GER50828.1"/>
    </source>
</evidence>
<dbReference type="InterPro" id="IPR044808">
    <property type="entry name" value="ERF_plant"/>
</dbReference>
<keyword evidence="9" id="KW-0175">Coiled coil</keyword>
<dbReference type="EMBL" id="BKCP01009404">
    <property type="protein sequence ID" value="GER50828.1"/>
    <property type="molecule type" value="Genomic_DNA"/>
</dbReference>
<evidence type="ECO:0000256" key="5">
    <source>
        <dbReference type="ARBA" id="ARBA00023125"/>
    </source>
</evidence>
<dbReference type="GO" id="GO:0009873">
    <property type="term" value="P:ethylene-activated signaling pathway"/>
    <property type="evidence" value="ECO:0007669"/>
    <property type="project" value="UniProtKB-KW"/>
</dbReference>
<dbReference type="Gene3D" id="3.30.730.10">
    <property type="entry name" value="AP2/ERF domain"/>
    <property type="match status" value="1"/>
</dbReference>
<evidence type="ECO:0000256" key="9">
    <source>
        <dbReference type="SAM" id="Coils"/>
    </source>
</evidence>
<dbReference type="GO" id="GO:0005634">
    <property type="term" value="C:nucleus"/>
    <property type="evidence" value="ECO:0007669"/>
    <property type="project" value="UniProtKB-SubCell"/>
</dbReference>
<dbReference type="FunFam" id="3.30.730.10:FF:000001">
    <property type="entry name" value="Ethylene-responsive transcription factor 2"/>
    <property type="match status" value="1"/>
</dbReference>
<dbReference type="PANTHER" id="PTHR31190">
    <property type="entry name" value="DNA-BINDING DOMAIN"/>
    <property type="match status" value="1"/>
</dbReference>
<dbReference type="PROSITE" id="PS51032">
    <property type="entry name" value="AP2_ERF"/>
    <property type="match status" value="1"/>
</dbReference>
<evidence type="ECO:0000259" key="10">
    <source>
        <dbReference type="PROSITE" id="PS51032"/>
    </source>
</evidence>
<dbReference type="SUPFAM" id="SSF54171">
    <property type="entry name" value="DNA-binding domain"/>
    <property type="match status" value="1"/>
</dbReference>
<reference evidence="12" key="1">
    <citation type="journal article" date="2019" name="Curr. Biol.">
        <title>Genome Sequence of Striga asiatica Provides Insight into the Evolution of Plant Parasitism.</title>
        <authorList>
            <person name="Yoshida S."/>
            <person name="Kim S."/>
            <person name="Wafula E.K."/>
            <person name="Tanskanen J."/>
            <person name="Kim Y.M."/>
            <person name="Honaas L."/>
            <person name="Yang Z."/>
            <person name="Spallek T."/>
            <person name="Conn C.E."/>
            <person name="Ichihashi Y."/>
            <person name="Cheong K."/>
            <person name="Cui S."/>
            <person name="Der J.P."/>
            <person name="Gundlach H."/>
            <person name="Jiao Y."/>
            <person name="Hori C."/>
            <person name="Ishida J.K."/>
            <person name="Kasahara H."/>
            <person name="Kiba T."/>
            <person name="Kim M.S."/>
            <person name="Koo N."/>
            <person name="Laohavisit A."/>
            <person name="Lee Y.H."/>
            <person name="Lumba S."/>
            <person name="McCourt P."/>
            <person name="Mortimer J.C."/>
            <person name="Mutuku J.M."/>
            <person name="Nomura T."/>
            <person name="Sasaki-Sekimoto Y."/>
            <person name="Seto Y."/>
            <person name="Wang Y."/>
            <person name="Wakatake T."/>
            <person name="Sakakibara H."/>
            <person name="Demura T."/>
            <person name="Yamaguchi S."/>
            <person name="Yoneyama K."/>
            <person name="Manabe R.I."/>
            <person name="Nelson D.C."/>
            <person name="Schulman A.H."/>
            <person name="Timko M.P."/>
            <person name="dePamphilis C.W."/>
            <person name="Choi D."/>
            <person name="Shirasu K."/>
        </authorList>
    </citation>
    <scope>NUCLEOTIDE SEQUENCE [LARGE SCALE GENOMIC DNA]</scope>
    <source>
        <strain evidence="12">cv. UVA1</strain>
    </source>
</reference>
<dbReference type="GO" id="GO:0006952">
    <property type="term" value="P:defense response"/>
    <property type="evidence" value="ECO:0007669"/>
    <property type="project" value="UniProtKB-KW"/>
</dbReference>
<dbReference type="GO" id="GO:0000976">
    <property type="term" value="F:transcription cis-regulatory region binding"/>
    <property type="evidence" value="ECO:0007669"/>
    <property type="project" value="UniProtKB-ARBA"/>
</dbReference>
<dbReference type="InterPro" id="IPR001471">
    <property type="entry name" value="AP2/ERF_dom"/>
</dbReference>
<dbReference type="OrthoDB" id="674504at2759"/>
<dbReference type="Proteomes" id="UP000325081">
    <property type="component" value="Unassembled WGS sequence"/>
</dbReference>
<comment type="caution">
    <text evidence="11">The sequence shown here is derived from an EMBL/GenBank/DDBJ whole genome shotgun (WGS) entry which is preliminary data.</text>
</comment>
<dbReference type="InterPro" id="IPR016177">
    <property type="entry name" value="DNA-bd_dom_sf"/>
</dbReference>
<evidence type="ECO:0000256" key="6">
    <source>
        <dbReference type="ARBA" id="ARBA00023159"/>
    </source>
</evidence>
<keyword evidence="6" id="KW-0010">Activator</keyword>
<dbReference type="GO" id="GO:0003700">
    <property type="term" value="F:DNA-binding transcription factor activity"/>
    <property type="evidence" value="ECO:0007669"/>
    <property type="project" value="InterPro"/>
</dbReference>
<sequence>MTSPDETSALEIIRQHLLDDYAFAANYCPSASFSSDSQISRTSSTASEITSSIDPSHPVYFTFAPVNHGNCNPAPILDFSGFSGPKVEPDAFLEFQPSPPAARKADRKPSLNIAIPKSNSGGAPAAAERHYRGVRQRPWGKFAAEIRDPNRKGTRVWLGTFDTAVEAARAYDRAAFRLRGSKAILNFPLEIGTTNRPTEGDAAAAAVGCRKRGREVRREEEREAKEVKREEVEAVAAEGPLTPSSWTAVWDGGDGNGIFEVPPLSPLSPYTNLGYSRLTVV</sequence>
<protein>
    <submittedName>
        <fullName evidence="11">Ethylene-responsive transcription factor 5</fullName>
    </submittedName>
</protein>
<gene>
    <name evidence="11" type="ORF">STAS_28158</name>
</gene>
<keyword evidence="8" id="KW-0539">Nucleus</keyword>
<accession>A0A5A7R0E8</accession>
<dbReference type="CDD" id="cd00018">
    <property type="entry name" value="AP2"/>
    <property type="match status" value="1"/>
</dbReference>
<dbReference type="InterPro" id="IPR036955">
    <property type="entry name" value="AP2/ERF_dom_sf"/>
</dbReference>
<keyword evidence="2" id="KW-0936">Ethylene signaling pathway</keyword>
<evidence type="ECO:0000256" key="1">
    <source>
        <dbReference type="ARBA" id="ARBA00004123"/>
    </source>
</evidence>
<feature type="coiled-coil region" evidence="9">
    <location>
        <begin position="210"/>
        <end position="238"/>
    </location>
</feature>
<evidence type="ECO:0000256" key="7">
    <source>
        <dbReference type="ARBA" id="ARBA00023163"/>
    </source>
</evidence>
<keyword evidence="7" id="KW-0804">Transcription</keyword>
<proteinExistence type="predicted"/>
<feature type="domain" description="AP2/ERF" evidence="10">
    <location>
        <begin position="130"/>
        <end position="188"/>
    </location>
</feature>
<keyword evidence="3" id="KW-0611">Plant defense</keyword>
<dbReference type="PRINTS" id="PR00367">
    <property type="entry name" value="ETHRSPELEMNT"/>
</dbReference>
<evidence type="ECO:0000313" key="12">
    <source>
        <dbReference type="Proteomes" id="UP000325081"/>
    </source>
</evidence>
<dbReference type="Pfam" id="PF00847">
    <property type="entry name" value="AP2"/>
    <property type="match status" value="1"/>
</dbReference>
<organism evidence="11 12">
    <name type="scientific">Striga asiatica</name>
    <name type="common">Asiatic witchweed</name>
    <name type="synonym">Buchnera asiatica</name>
    <dbReference type="NCBI Taxonomy" id="4170"/>
    <lineage>
        <taxon>Eukaryota</taxon>
        <taxon>Viridiplantae</taxon>
        <taxon>Streptophyta</taxon>
        <taxon>Embryophyta</taxon>
        <taxon>Tracheophyta</taxon>
        <taxon>Spermatophyta</taxon>
        <taxon>Magnoliopsida</taxon>
        <taxon>eudicotyledons</taxon>
        <taxon>Gunneridae</taxon>
        <taxon>Pentapetalae</taxon>
        <taxon>asterids</taxon>
        <taxon>lamiids</taxon>
        <taxon>Lamiales</taxon>
        <taxon>Orobanchaceae</taxon>
        <taxon>Buchnereae</taxon>
        <taxon>Striga</taxon>
    </lineage>
</organism>
<keyword evidence="12" id="KW-1185">Reference proteome</keyword>
<evidence type="ECO:0000256" key="2">
    <source>
        <dbReference type="ARBA" id="ARBA00022745"/>
    </source>
</evidence>
<dbReference type="AlphaFoldDB" id="A0A5A7R0E8"/>
<comment type="subcellular location">
    <subcellularLocation>
        <location evidence="1">Nucleus</location>
    </subcellularLocation>
</comment>
<keyword evidence="4" id="KW-0805">Transcription regulation</keyword>